<evidence type="ECO:0000313" key="1">
    <source>
        <dbReference type="EMBL" id="MCM4084910.1"/>
    </source>
</evidence>
<dbReference type="InterPro" id="IPR034660">
    <property type="entry name" value="DinB/YfiT-like"/>
</dbReference>
<gene>
    <name evidence="1" type="ORF">LXN57_46020</name>
</gene>
<keyword evidence="2" id="KW-1185">Reference proteome</keyword>
<dbReference type="EMBL" id="JAMQOL010000087">
    <property type="protein sequence ID" value="MCM4084910.1"/>
    <property type="molecule type" value="Genomic_DNA"/>
</dbReference>
<comment type="caution">
    <text evidence="1">The sequence shown here is derived from an EMBL/GenBank/DDBJ whole genome shotgun (WGS) entry which is preliminary data.</text>
</comment>
<evidence type="ECO:0000313" key="2">
    <source>
        <dbReference type="Proteomes" id="UP001523216"/>
    </source>
</evidence>
<sequence>MPGQVGAIENEQQGLLAYLAQMRYVLKLTAYGLTDEQLRAGPSASELSVGGLIKHCASTEAGWMGQVRGEPQVLDYQQYADNFRLAEGETIDDVLTRYDRVAEQTEKTVTELNDLEHLIEVDHSVPWNSKDMTHWTLRWILLHLVQETARHTGHADIVRESVDGATAYPLMAAAEGWPETDWLKPWRPATR</sequence>
<proteinExistence type="predicted"/>
<dbReference type="SUPFAM" id="SSF109854">
    <property type="entry name" value="DinB/YfiT-like putative metalloenzymes"/>
    <property type="match status" value="1"/>
</dbReference>
<dbReference type="Gene3D" id="1.20.120.450">
    <property type="entry name" value="dinb family like domain"/>
    <property type="match status" value="1"/>
</dbReference>
<reference evidence="1 2" key="1">
    <citation type="submission" date="2022-06" db="EMBL/GenBank/DDBJ databases">
        <title>Actinoplanes abujensis sp. nov., isolated from Nigerian arid soil.</title>
        <authorList>
            <person name="Ding P."/>
        </authorList>
    </citation>
    <scope>NUCLEOTIDE SEQUENCE [LARGE SCALE GENOMIC DNA]</scope>
    <source>
        <strain evidence="2">TRM88002</strain>
    </source>
</reference>
<protein>
    <submittedName>
        <fullName evidence="1">DinB family protein</fullName>
    </submittedName>
</protein>
<name>A0ABT0YFR8_9ACTN</name>
<organism evidence="1 2">
    <name type="scientific">Paractinoplanes hotanensis</name>
    <dbReference type="NCBI Taxonomy" id="2906497"/>
    <lineage>
        <taxon>Bacteria</taxon>
        <taxon>Bacillati</taxon>
        <taxon>Actinomycetota</taxon>
        <taxon>Actinomycetes</taxon>
        <taxon>Micromonosporales</taxon>
        <taxon>Micromonosporaceae</taxon>
        <taxon>Paractinoplanes</taxon>
    </lineage>
</organism>
<dbReference type="RefSeq" id="WP_251804647.1">
    <property type="nucleotide sequence ID" value="NZ_JAMQOL010000087.1"/>
</dbReference>
<accession>A0ABT0YFR8</accession>
<dbReference type="InterPro" id="IPR007061">
    <property type="entry name" value="MST-like"/>
</dbReference>
<dbReference type="Proteomes" id="UP001523216">
    <property type="component" value="Unassembled WGS sequence"/>
</dbReference>
<dbReference type="Pfam" id="PF04978">
    <property type="entry name" value="MST"/>
    <property type="match status" value="1"/>
</dbReference>